<comment type="subcellular location">
    <subcellularLocation>
        <location evidence="1">Nucleus</location>
    </subcellularLocation>
</comment>
<feature type="compositionally biased region" description="Basic and acidic residues" evidence="5">
    <location>
        <begin position="652"/>
        <end position="661"/>
    </location>
</feature>
<dbReference type="InterPro" id="IPR041178">
    <property type="entry name" value="RPA43_OB"/>
</dbReference>
<evidence type="ECO:0000256" key="2">
    <source>
        <dbReference type="ARBA" id="ARBA00022478"/>
    </source>
</evidence>
<dbReference type="GO" id="GO:0005736">
    <property type="term" value="C:RNA polymerase I complex"/>
    <property type="evidence" value="ECO:0007669"/>
    <property type="project" value="TreeGrafter"/>
</dbReference>
<reference evidence="7 8" key="1">
    <citation type="journal article" date="2021" name="J. Hered.">
        <title>A chromosome-level genome assembly of the parasitoid wasp, Cotesia glomerata (Hymenoptera: Braconidae).</title>
        <authorList>
            <person name="Pinto B.J."/>
            <person name="Weis J.J."/>
            <person name="Gamble T."/>
            <person name="Ode P.J."/>
            <person name="Paul R."/>
            <person name="Zaspel J.M."/>
        </authorList>
    </citation>
    <scope>NUCLEOTIDE SEQUENCE [LARGE SCALE GENOMIC DNA]</scope>
    <source>
        <strain evidence="7">CgM1</strain>
    </source>
</reference>
<feature type="compositionally biased region" description="Basic and acidic residues" evidence="5">
    <location>
        <begin position="580"/>
        <end position="600"/>
    </location>
</feature>
<keyword evidence="2" id="KW-0240">DNA-directed RNA polymerase</keyword>
<feature type="region of interest" description="Disordered" evidence="5">
    <location>
        <begin position="767"/>
        <end position="801"/>
    </location>
</feature>
<keyword evidence="3" id="KW-0804">Transcription</keyword>
<dbReference type="PANTHER" id="PTHR12709:SF5">
    <property type="entry name" value="DNA-DIRECTED RNA POLYMERASE I SUBUNIT RPA43"/>
    <property type="match status" value="1"/>
</dbReference>
<keyword evidence="4" id="KW-0539">Nucleus</keyword>
<dbReference type="Proteomes" id="UP000826195">
    <property type="component" value="Unassembled WGS sequence"/>
</dbReference>
<feature type="compositionally biased region" description="Basic and acidic residues" evidence="5">
    <location>
        <begin position="634"/>
        <end position="645"/>
    </location>
</feature>
<feature type="compositionally biased region" description="Basic and acidic residues" evidence="5">
    <location>
        <begin position="1283"/>
        <end position="1305"/>
    </location>
</feature>
<gene>
    <name evidence="7" type="ORF">KQX54_019752</name>
</gene>
<feature type="region of interest" description="Disordered" evidence="5">
    <location>
        <begin position="193"/>
        <end position="682"/>
    </location>
</feature>
<dbReference type="GO" id="GO:0006352">
    <property type="term" value="P:DNA-templated transcription initiation"/>
    <property type="evidence" value="ECO:0007669"/>
    <property type="project" value="InterPro"/>
</dbReference>
<dbReference type="EMBL" id="JAHXZJ010002982">
    <property type="protein sequence ID" value="KAH0535862.1"/>
    <property type="molecule type" value="Genomic_DNA"/>
</dbReference>
<feature type="domain" description="RPA43 OB" evidence="6">
    <location>
        <begin position="104"/>
        <end position="209"/>
    </location>
</feature>
<feature type="compositionally biased region" description="Basic and acidic residues" evidence="5">
    <location>
        <begin position="386"/>
        <end position="398"/>
    </location>
</feature>
<feature type="region of interest" description="Disordered" evidence="5">
    <location>
        <begin position="985"/>
        <end position="1019"/>
    </location>
</feature>
<feature type="compositionally biased region" description="Basic and acidic residues" evidence="5">
    <location>
        <begin position="468"/>
        <end position="480"/>
    </location>
</feature>
<dbReference type="Pfam" id="PF17875">
    <property type="entry name" value="RPA43_OB"/>
    <property type="match status" value="1"/>
</dbReference>
<feature type="compositionally biased region" description="Basic and acidic residues" evidence="5">
    <location>
        <begin position="924"/>
        <end position="936"/>
    </location>
</feature>
<feature type="compositionally biased region" description="Polar residues" evidence="5">
    <location>
        <begin position="1130"/>
        <end position="1140"/>
    </location>
</feature>
<feature type="compositionally biased region" description="Polar residues" evidence="5">
    <location>
        <begin position="1010"/>
        <end position="1019"/>
    </location>
</feature>
<organism evidence="7 8">
    <name type="scientific">Cotesia glomerata</name>
    <name type="common">Lepidopteran parasitic wasp</name>
    <name type="synonym">Apanteles glomeratus</name>
    <dbReference type="NCBI Taxonomy" id="32391"/>
    <lineage>
        <taxon>Eukaryota</taxon>
        <taxon>Metazoa</taxon>
        <taxon>Ecdysozoa</taxon>
        <taxon>Arthropoda</taxon>
        <taxon>Hexapoda</taxon>
        <taxon>Insecta</taxon>
        <taxon>Pterygota</taxon>
        <taxon>Neoptera</taxon>
        <taxon>Endopterygota</taxon>
        <taxon>Hymenoptera</taxon>
        <taxon>Apocrita</taxon>
        <taxon>Ichneumonoidea</taxon>
        <taxon>Braconidae</taxon>
        <taxon>Microgastrinae</taxon>
        <taxon>Cotesia</taxon>
    </lineage>
</organism>
<dbReference type="PANTHER" id="PTHR12709">
    <property type="entry name" value="DNA-DIRECTED RNA POLYMERASE II, III"/>
    <property type="match status" value="1"/>
</dbReference>
<feature type="compositionally biased region" description="Acidic residues" evidence="5">
    <location>
        <begin position="547"/>
        <end position="556"/>
    </location>
</feature>
<feature type="compositionally biased region" description="Basic and acidic residues" evidence="5">
    <location>
        <begin position="419"/>
        <end position="431"/>
    </location>
</feature>
<feature type="compositionally biased region" description="Acidic residues" evidence="5">
    <location>
        <begin position="454"/>
        <end position="467"/>
    </location>
</feature>
<evidence type="ECO:0000256" key="4">
    <source>
        <dbReference type="ARBA" id="ARBA00023242"/>
    </source>
</evidence>
<feature type="region of interest" description="Disordered" evidence="5">
    <location>
        <begin position="1113"/>
        <end position="1140"/>
    </location>
</feature>
<feature type="compositionally biased region" description="Basic and acidic residues" evidence="5">
    <location>
        <begin position="198"/>
        <end position="214"/>
    </location>
</feature>
<accession>A0AAV7HZ56</accession>
<feature type="compositionally biased region" description="Basic residues" evidence="5">
    <location>
        <begin position="662"/>
        <end position="672"/>
    </location>
</feature>
<feature type="region of interest" description="Disordered" evidence="5">
    <location>
        <begin position="813"/>
        <end position="936"/>
    </location>
</feature>
<sequence>MRPKVNTWINWSAKELDDLVNQKNSCVFKETIKKHIPMYSVHLSDVRKSFKDILNSSINTFDSSFDGLLISYQNPTILCPLTQMFYDIQFVHVDLQADFYIFRPTVDSILTGIVNKKETNYIGVLMHKTFNVSITKRSDDEYWLGHNVFVGDKATFRVTQVDLKAKVPFIRGELLSSETTENDEQMDFAEEEINEEGGNERDSGYQESENETKPSKSKIINGFLAGEGSDEEHTRKAKKKKIKSPDKTLQVKNEHLSAASPIKVAKKRKHDHDNDGVSPKKETQTKVKRLKVDDQVKEEEEQRNMQEELLASPSHSVTGSDKPRIIYDQVLPSRNSIKLENNVEKKTKKKKASHDISESDEDQSSQSSKIISQEKEEKDDEDDDVPHDHSQYFRDKESPIPSSDDEQKAPNVEESINEFSEKKFESKDGKKSNKKTQNVTNSQENQSQSRETGSQEENDDDDDDDDMPRDHSQYFGHKESIPSSDDEPETPVKESVDKSPQKKRENKDEKKSKKNKAEIGTRSQEDLFQVQSQSRETYSQEEKNDSDGDDDDDDDMPHDHSQYFAPKESVPASDNEAEVPEMKESIDKSPKKKLKDDCKKKSQRKMAEGAIKNMENQSQSSKVGSQEGDEDDFPRDHSQFVREKLLTPNDDFEPKIPEAKVKKPVVKRPRKKVEKESQEKVESENVVEKKVQKRTTKIKEPVVLTLEDIDKLEKLREYYAESIDQAVIKICSENYKEEELEKHTDYEFLEDNFEELPNFDTAKKDKISKSKEIKKPKPLGNSTIIESQLDSPGFSRVQEPSVSPVIPELKIKKSKTKDVVQSHELQSSEETDSVAKKVKKAKKPKENTSEVYTGVNILSSDQAMPSSVRVNEEQKIKKSKTVETVQNTEPTAINGSLASPAKNSRSQELENNNEEPKKLKKSKKIVEEEKSSEKVEKNCMMLAIDKVLTSASKNSMILGGFSDSDDDLPDQPIVLSSVKVEKNNELVNGEIKKSNKSKKSKDKDLGSSNQTFEESNLVNDSVMIDTSTIKEEKEKKKKKVPEINSVIESESILLNQTGQEINSVNESVVINTSRIKEEKKKKKKKKTCESNSVIESESTLLNNTEVDTNIVKQESKKKKKKKLLEGIANPLSNSTINDSQLDSFTELDDSTFNSSELQMSVIKIKEEHKGKKSKVADPSGSSTINESELDSVVEDSSRLQGLGNSGEVRTKKSKSKEFIEPQVPQKESEGKKSKSKKSNFDVNLKIKEEPASDAEGSNKKSKSKHKDTDKSNVSKKITIKQEVIIKQEDKKSGKRKNRDDTINLSDVKFEAGSDAEGPAAKKKIHKLVFTE</sequence>
<evidence type="ECO:0000256" key="3">
    <source>
        <dbReference type="ARBA" id="ARBA00023163"/>
    </source>
</evidence>
<dbReference type="GO" id="GO:0006362">
    <property type="term" value="P:transcription elongation by RNA polymerase I"/>
    <property type="evidence" value="ECO:0007669"/>
    <property type="project" value="TreeGrafter"/>
</dbReference>
<comment type="caution">
    <text evidence="7">The sequence shown here is derived from an EMBL/GenBank/DDBJ whole genome shotgun (WGS) entry which is preliminary data.</text>
</comment>
<feature type="compositionally biased region" description="Basic and acidic residues" evidence="5">
    <location>
        <begin position="673"/>
        <end position="682"/>
    </location>
</feature>
<keyword evidence="8" id="KW-1185">Reference proteome</keyword>
<evidence type="ECO:0000256" key="1">
    <source>
        <dbReference type="ARBA" id="ARBA00004123"/>
    </source>
</evidence>
<dbReference type="InterPro" id="IPR045113">
    <property type="entry name" value="Rpb7-like"/>
</dbReference>
<feature type="compositionally biased region" description="Polar residues" evidence="5">
    <location>
        <begin position="856"/>
        <end position="869"/>
    </location>
</feature>
<dbReference type="InterPro" id="IPR036898">
    <property type="entry name" value="RNA_pol_Rpb7-like_N_sf"/>
</dbReference>
<evidence type="ECO:0000313" key="7">
    <source>
        <dbReference type="EMBL" id="KAH0535862.1"/>
    </source>
</evidence>
<dbReference type="Gene3D" id="3.30.1490.120">
    <property type="entry name" value="RNA polymerase Rpb7-like, N-terminal domain"/>
    <property type="match status" value="1"/>
</dbReference>
<feature type="compositionally biased region" description="Polar residues" evidence="5">
    <location>
        <begin position="435"/>
        <end position="452"/>
    </location>
</feature>
<evidence type="ECO:0000313" key="8">
    <source>
        <dbReference type="Proteomes" id="UP000826195"/>
    </source>
</evidence>
<feature type="region of interest" description="Disordered" evidence="5">
    <location>
        <begin position="1164"/>
        <end position="1305"/>
    </location>
</feature>
<feature type="compositionally biased region" description="Polar residues" evidence="5">
    <location>
        <begin position="614"/>
        <end position="624"/>
    </location>
</feature>
<feature type="compositionally biased region" description="Polar residues" evidence="5">
    <location>
        <begin position="882"/>
        <end position="906"/>
    </location>
</feature>
<dbReference type="Gene3D" id="2.40.50.1060">
    <property type="match status" value="1"/>
</dbReference>
<feature type="compositionally biased region" description="Polar residues" evidence="5">
    <location>
        <begin position="780"/>
        <end position="790"/>
    </location>
</feature>
<protein>
    <recommendedName>
        <fullName evidence="6">RPA43 OB domain-containing protein</fullName>
    </recommendedName>
</protein>
<name>A0AAV7HZ56_COTGL</name>
<evidence type="ECO:0000256" key="5">
    <source>
        <dbReference type="SAM" id="MobiDB-lite"/>
    </source>
</evidence>
<evidence type="ECO:0000259" key="6">
    <source>
        <dbReference type="Pfam" id="PF17875"/>
    </source>
</evidence>
<feature type="compositionally biased region" description="Basic and acidic residues" evidence="5">
    <location>
        <begin position="490"/>
        <end position="525"/>
    </location>
</feature>
<proteinExistence type="predicted"/>
<feature type="compositionally biased region" description="Basic and acidic residues" evidence="5">
    <location>
        <begin position="271"/>
        <end position="306"/>
    </location>
</feature>